<reference evidence="1 2" key="1">
    <citation type="submission" date="2024-01" db="EMBL/GenBank/DDBJ databases">
        <title>The diversity of rhizobia nodulating Mimosa spp. in eleven states of Brazil covering several biomes is determined by host plant, location, and edaphic factors.</title>
        <authorList>
            <person name="Rouws L."/>
            <person name="Barauna A."/>
            <person name="Beukes C."/>
            <person name="De Faria S.M."/>
            <person name="Gross E."/>
            <person name="Dos Reis Junior F.B."/>
            <person name="Simon M."/>
            <person name="Maluk M."/>
            <person name="Odee D.W."/>
            <person name="Kenicer G."/>
            <person name="Young J.P.W."/>
            <person name="Reis V.M."/>
            <person name="Zilli J."/>
            <person name="James E.K."/>
        </authorList>
    </citation>
    <scope>NUCLEOTIDE SEQUENCE [LARGE SCALE GENOMIC DNA]</scope>
    <source>
        <strain evidence="1 2">JPY77</strain>
    </source>
</reference>
<gene>
    <name evidence="1" type="ORF">V4C55_31270</name>
</gene>
<keyword evidence="2" id="KW-1185">Reference proteome</keyword>
<name>A0ABU9QLB6_9BURK</name>
<evidence type="ECO:0000313" key="2">
    <source>
        <dbReference type="Proteomes" id="UP001494588"/>
    </source>
</evidence>
<protein>
    <submittedName>
        <fullName evidence="1">Uncharacterized protein</fullName>
    </submittedName>
</protein>
<dbReference type="RefSeq" id="WP_201651853.1">
    <property type="nucleotide sequence ID" value="NZ_CAJHCS010000014.1"/>
</dbReference>
<organism evidence="1 2">
    <name type="scientific">Paraburkholderia sabiae</name>
    <dbReference type="NCBI Taxonomy" id="273251"/>
    <lineage>
        <taxon>Bacteria</taxon>
        <taxon>Pseudomonadati</taxon>
        <taxon>Pseudomonadota</taxon>
        <taxon>Betaproteobacteria</taxon>
        <taxon>Burkholderiales</taxon>
        <taxon>Burkholderiaceae</taxon>
        <taxon>Paraburkholderia</taxon>
    </lineage>
</organism>
<dbReference type="EMBL" id="JAZHGC010000033">
    <property type="protein sequence ID" value="MEM5290214.1"/>
    <property type="molecule type" value="Genomic_DNA"/>
</dbReference>
<accession>A0ABU9QLB6</accession>
<sequence length="410" mass="45777">MPATNPKRTLQLAAEYFSALEALAHRGHGVSLGLLHDTLWSVMPGRAPSAHAVAELLSANGLLEPSPEADGEWEIPPAVADFVLHLARRQRLLAPGELQGLLGDLGQEADALARLVRAQDTVLLEGVALRLIDYVQRAHKLCGDHHSAVLAAVAAVKTRDDRRTLRERYVYIRDIYERHLVHMQHLVDSDGLLDSLLDRVLAISREAAHLIDASVTTSNPLRRLRAHVLQLKRDARRNFHESYNEVFPLYSKLRRDHELAASAAIVLEAFGRRGSGGWNMVAEMPVAYWTEESLFTDYALEDHLWQVQEYTEDVIPPLVTLDTSGVARAPDPLYMHEVIDRLRQDAPVPDVLAWLFASYCGQSETELLCAYQEIASDSSLAAAWSDEETHALFCGVRYSYYPIRIEDGSA</sequence>
<proteinExistence type="predicted"/>
<evidence type="ECO:0000313" key="1">
    <source>
        <dbReference type="EMBL" id="MEM5290214.1"/>
    </source>
</evidence>
<dbReference type="Proteomes" id="UP001494588">
    <property type="component" value="Unassembled WGS sequence"/>
</dbReference>
<comment type="caution">
    <text evidence="1">The sequence shown here is derived from an EMBL/GenBank/DDBJ whole genome shotgun (WGS) entry which is preliminary data.</text>
</comment>